<gene>
    <name evidence="5" type="ORF">HMPREF0762_01739</name>
</gene>
<dbReference type="EMBL" id="ACUX02000018">
    <property type="protein sequence ID" value="EEZ60615.1"/>
    <property type="molecule type" value="Genomic_DNA"/>
</dbReference>
<keyword evidence="2" id="KW-0548">Nucleotidyltransferase</keyword>
<dbReference type="InterPro" id="IPR025877">
    <property type="entry name" value="MobA-like_NTP_Trfase"/>
</dbReference>
<evidence type="ECO:0000313" key="5">
    <source>
        <dbReference type="EMBL" id="EEZ60615.1"/>
    </source>
</evidence>
<evidence type="ECO:0000259" key="3">
    <source>
        <dbReference type="Pfam" id="PF01636"/>
    </source>
</evidence>
<dbReference type="InterPro" id="IPR002575">
    <property type="entry name" value="Aminoglycoside_PTrfase"/>
</dbReference>
<dbReference type="RefSeq" id="WP_006363016.1">
    <property type="nucleotide sequence ID" value="NZ_GG700631.1"/>
</dbReference>
<dbReference type="Proteomes" id="UP000006001">
    <property type="component" value="Unassembled WGS sequence"/>
</dbReference>
<dbReference type="PANTHER" id="PTHR43584:SF5">
    <property type="entry name" value="PROTEIN LICC"/>
    <property type="match status" value="1"/>
</dbReference>
<dbReference type="Gene3D" id="3.30.200.20">
    <property type="entry name" value="Phosphorylase Kinase, domain 1"/>
    <property type="match status" value="1"/>
</dbReference>
<dbReference type="InterPro" id="IPR029044">
    <property type="entry name" value="Nucleotide-diphossugar_trans"/>
</dbReference>
<dbReference type="eggNOG" id="COG0510">
    <property type="taxonomic scope" value="Bacteria"/>
</dbReference>
<feature type="domain" description="Aminoglycoside phosphotransferase" evidence="3">
    <location>
        <begin position="319"/>
        <end position="520"/>
    </location>
</feature>
<dbReference type="STRING" id="649764.HMPREF0762_01739"/>
<dbReference type="SUPFAM" id="SSF56112">
    <property type="entry name" value="Protein kinase-like (PK-like)"/>
    <property type="match status" value="1"/>
</dbReference>
<dbReference type="Pfam" id="PF12804">
    <property type="entry name" value="NTP_transf_3"/>
    <property type="match status" value="1"/>
</dbReference>
<comment type="caution">
    <text evidence="5">The sequence shown here is derived from an EMBL/GenBank/DDBJ whole genome shotgun (WGS) entry which is preliminary data.</text>
</comment>
<proteinExistence type="predicted"/>
<dbReference type="Pfam" id="PF01636">
    <property type="entry name" value="APH"/>
    <property type="match status" value="1"/>
</dbReference>
<evidence type="ECO:0000313" key="6">
    <source>
        <dbReference type="Proteomes" id="UP000006001"/>
    </source>
</evidence>
<evidence type="ECO:0000259" key="4">
    <source>
        <dbReference type="Pfam" id="PF12804"/>
    </source>
</evidence>
<evidence type="ECO:0000256" key="1">
    <source>
        <dbReference type="ARBA" id="ARBA00022679"/>
    </source>
</evidence>
<dbReference type="PANTHER" id="PTHR43584">
    <property type="entry name" value="NUCLEOTIDYL TRANSFERASE"/>
    <property type="match status" value="1"/>
</dbReference>
<dbReference type="Gene3D" id="3.90.1200.10">
    <property type="match status" value="1"/>
</dbReference>
<dbReference type="eggNOG" id="COG4750">
    <property type="taxonomic scope" value="Bacteria"/>
</dbReference>
<keyword evidence="6" id="KW-1185">Reference proteome</keyword>
<dbReference type="HOGENOM" id="CLU_467630_0_0_11"/>
<feature type="domain" description="MobA-like NTP transferase" evidence="4">
    <location>
        <begin position="70"/>
        <end position="159"/>
    </location>
</feature>
<protein>
    <submittedName>
        <fullName evidence="5">Phosphotransferase enzyme family</fullName>
    </submittedName>
</protein>
<dbReference type="AlphaFoldDB" id="D0WIR4"/>
<evidence type="ECO:0000256" key="2">
    <source>
        <dbReference type="ARBA" id="ARBA00022695"/>
    </source>
</evidence>
<dbReference type="InterPro" id="IPR050065">
    <property type="entry name" value="GlmU-like"/>
</dbReference>
<dbReference type="Gene3D" id="3.90.550.10">
    <property type="entry name" value="Spore Coat Polysaccharide Biosynthesis Protein SpsA, Chain A"/>
    <property type="match status" value="1"/>
</dbReference>
<dbReference type="GO" id="GO:0016779">
    <property type="term" value="F:nucleotidyltransferase activity"/>
    <property type="evidence" value="ECO:0007669"/>
    <property type="project" value="UniProtKB-KW"/>
</dbReference>
<sequence>MLGSYEFEALYAIYAKGARTQRAVAAASGLSLGTANATIKALRAFDLVDDSLAPTDAALDALAPFKVDNAVIMAAGLSSRFAPISYEKPKGVLRVRGEVLIERQIRQLREAGIDDITVVVGYKKEEFFYLEDLFGVRIVINHEYATRNNNSTIRCVQHLLGNTYICSSDDYFTENPFEPYVFRAYYSATFASGPTEEWCLVTKGKERLISGVEVGGRDSWIMLGHVYWDRAFSQAFGRILDAEYDDPACAPRLWEEIYAAHIDELPMVMHPYEDGVIWEFDSLADLQEFDSDFIDNVDSAIMDHVCRMLGCARSDIHGIVPLKQGLTNLSFAFEVKGRRYAYRHPGVGSDAFIRRSAEVAAESIAYELGLDRSFIFEDVTDGWKLSRFIAACEPFDGRNAAHVDAAMAAARTLHASGAVVERSADPLKDAESYLEALSADRRISFRDFPEMHEQARRLHAFLARTESGIVLSHGDFCADNLILGNEGLCVIDWERAGMTWPEVDPATFACCCADYSFDDAIAAFESYAGHAPEPLALARYVACLSLVSFDRFVRAVYQDMMGKSVDEPLHSWYRFAKAYGRRAEEFIAILDEA</sequence>
<name>D0WIR4_SLAES</name>
<dbReference type="InterPro" id="IPR011009">
    <property type="entry name" value="Kinase-like_dom_sf"/>
</dbReference>
<dbReference type="OrthoDB" id="179763at2"/>
<reference evidence="5" key="1">
    <citation type="submission" date="2009-10" db="EMBL/GenBank/DDBJ databases">
        <authorList>
            <person name="Weinstock G."/>
            <person name="Sodergren E."/>
            <person name="Clifton S."/>
            <person name="Fulton L."/>
            <person name="Fulton B."/>
            <person name="Courtney L."/>
            <person name="Fronick C."/>
            <person name="Harrison M."/>
            <person name="Strong C."/>
            <person name="Farmer C."/>
            <person name="Delahaunty K."/>
            <person name="Markovic C."/>
            <person name="Hall O."/>
            <person name="Minx P."/>
            <person name="Tomlinson C."/>
            <person name="Mitreva M."/>
            <person name="Nelson J."/>
            <person name="Hou S."/>
            <person name="Wollam A."/>
            <person name="Pepin K.H."/>
            <person name="Johnson M."/>
            <person name="Bhonagiri V."/>
            <person name="Nash W.E."/>
            <person name="Warren W."/>
            <person name="Chinwalla A."/>
            <person name="Mardis E.R."/>
            <person name="Wilson R.K."/>
        </authorList>
    </citation>
    <scope>NUCLEOTIDE SEQUENCE [LARGE SCALE GENOMIC DNA]</scope>
    <source>
        <strain evidence="5">ATCC 700122</strain>
    </source>
</reference>
<dbReference type="SUPFAM" id="SSF53448">
    <property type="entry name" value="Nucleotide-diphospho-sugar transferases"/>
    <property type="match status" value="1"/>
</dbReference>
<accession>D0WIR4</accession>
<dbReference type="GeneID" id="85008191"/>
<organism evidence="5 6">
    <name type="scientific">Slackia exigua (strain ATCC 700122 / DSM 15923 / CIP 105133 / JCM 11022 / KCTC 5966 / S-7)</name>
    <dbReference type="NCBI Taxonomy" id="649764"/>
    <lineage>
        <taxon>Bacteria</taxon>
        <taxon>Bacillati</taxon>
        <taxon>Actinomycetota</taxon>
        <taxon>Coriobacteriia</taxon>
        <taxon>Eggerthellales</taxon>
        <taxon>Eggerthellaceae</taxon>
        <taxon>Slackia</taxon>
    </lineage>
</organism>
<dbReference type="CDD" id="cd02523">
    <property type="entry name" value="PC_cytidylyltransferase"/>
    <property type="match status" value="1"/>
</dbReference>
<keyword evidence="1" id="KW-0808">Transferase</keyword>